<gene>
    <name evidence="2" type="ORF">PSTG_11119</name>
</gene>
<keyword evidence="3" id="KW-1185">Reference proteome</keyword>
<comment type="caution">
    <text evidence="2">The sequence shown here is derived from an EMBL/GenBank/DDBJ whole genome shotgun (WGS) entry which is preliminary data.</text>
</comment>
<protein>
    <submittedName>
        <fullName evidence="2">Uncharacterized protein</fullName>
    </submittedName>
</protein>
<dbReference type="EMBL" id="AJIL01000095">
    <property type="protein sequence ID" value="KNE95513.1"/>
    <property type="molecule type" value="Genomic_DNA"/>
</dbReference>
<evidence type="ECO:0000256" key="1">
    <source>
        <dbReference type="SAM" id="MobiDB-lite"/>
    </source>
</evidence>
<dbReference type="AlphaFoldDB" id="A0A0L0V8A8"/>
<reference evidence="3" key="1">
    <citation type="submission" date="2014-03" db="EMBL/GenBank/DDBJ databases">
        <title>The Genome Sequence of Puccinia striiformis f. sp. tritici PST-78.</title>
        <authorList>
            <consortium name="The Broad Institute Genome Sequencing Platform"/>
            <person name="Cuomo C."/>
            <person name="Hulbert S."/>
            <person name="Chen X."/>
            <person name="Walker B."/>
            <person name="Young S.K."/>
            <person name="Zeng Q."/>
            <person name="Gargeya S."/>
            <person name="Fitzgerald M."/>
            <person name="Haas B."/>
            <person name="Abouelleil A."/>
            <person name="Alvarado L."/>
            <person name="Arachchi H.M."/>
            <person name="Berlin A.M."/>
            <person name="Chapman S.B."/>
            <person name="Goldberg J."/>
            <person name="Griggs A."/>
            <person name="Gujja S."/>
            <person name="Hansen M."/>
            <person name="Howarth C."/>
            <person name="Imamovic A."/>
            <person name="Larimer J."/>
            <person name="McCowan C."/>
            <person name="Montmayeur A."/>
            <person name="Murphy C."/>
            <person name="Neiman D."/>
            <person name="Pearson M."/>
            <person name="Priest M."/>
            <person name="Roberts A."/>
            <person name="Saif S."/>
            <person name="Shea T."/>
            <person name="Sisk P."/>
            <person name="Sykes S."/>
            <person name="Wortman J."/>
            <person name="Nusbaum C."/>
            <person name="Birren B."/>
        </authorList>
    </citation>
    <scope>NUCLEOTIDE SEQUENCE [LARGE SCALE GENOMIC DNA]</scope>
    <source>
        <strain evidence="3">race PST-78</strain>
    </source>
</reference>
<evidence type="ECO:0000313" key="2">
    <source>
        <dbReference type="EMBL" id="KNE95513.1"/>
    </source>
</evidence>
<evidence type="ECO:0000313" key="3">
    <source>
        <dbReference type="Proteomes" id="UP000054564"/>
    </source>
</evidence>
<accession>A0A0L0V8A8</accession>
<dbReference type="Proteomes" id="UP000054564">
    <property type="component" value="Unassembled WGS sequence"/>
</dbReference>
<feature type="region of interest" description="Disordered" evidence="1">
    <location>
        <begin position="1"/>
        <end position="20"/>
    </location>
</feature>
<feature type="compositionally biased region" description="Polar residues" evidence="1">
    <location>
        <begin position="1"/>
        <end position="16"/>
    </location>
</feature>
<organism evidence="2 3">
    <name type="scientific">Puccinia striiformis f. sp. tritici PST-78</name>
    <dbReference type="NCBI Taxonomy" id="1165861"/>
    <lineage>
        <taxon>Eukaryota</taxon>
        <taxon>Fungi</taxon>
        <taxon>Dikarya</taxon>
        <taxon>Basidiomycota</taxon>
        <taxon>Pucciniomycotina</taxon>
        <taxon>Pucciniomycetes</taxon>
        <taxon>Pucciniales</taxon>
        <taxon>Pucciniaceae</taxon>
        <taxon>Puccinia</taxon>
    </lineage>
</organism>
<name>A0A0L0V8A8_9BASI</name>
<proteinExistence type="predicted"/>
<sequence length="400" mass="45315">MQAQRNSAPTNDSISKTARDPHTLIKQANIDPKIIKTLCCRECFSLYTLEPSTPSHCPYKRYPTSEPCNEPLFLSRTLHRGLKDWGNLKHLSKSPKLFPAQIENPRCFLGSESILDWIKWLLKKESTENNIATWKDEISDHNSFLFDLQHGTAFQDLFSSPKDATTLDLGLSLFVDWFNPRGNKTGGSSQSTGLFAFSCLNLPPNIRNKVSHMNIAAITPGPNQPDTETINHLLAFSLFYYKMNITMITRGCPQQRVIENPAFQQMSQDPQAASAEQNHKIFYLLDATYNKLLAFVRKKDQAAQHRDTFPVPRGARALFRFATPIRSFSCNGITISTTRPNNCIIANVQGKTKYGLVKQIYRYEDHLKQSKTVITMAPIVNKFAKMYHLPTSNSMYDVGA</sequence>
<dbReference type="STRING" id="1165861.A0A0L0V8A8"/>